<organism evidence="3 4">
    <name type="scientific">Bemisia tabaci</name>
    <name type="common">Sweetpotato whitefly</name>
    <name type="synonym">Aleurodes tabaci</name>
    <dbReference type="NCBI Taxonomy" id="7038"/>
    <lineage>
        <taxon>Eukaryota</taxon>
        <taxon>Metazoa</taxon>
        <taxon>Ecdysozoa</taxon>
        <taxon>Arthropoda</taxon>
        <taxon>Hexapoda</taxon>
        <taxon>Insecta</taxon>
        <taxon>Pterygota</taxon>
        <taxon>Neoptera</taxon>
        <taxon>Paraneoptera</taxon>
        <taxon>Hemiptera</taxon>
        <taxon>Sternorrhyncha</taxon>
        <taxon>Aleyrodoidea</taxon>
        <taxon>Aleyrodidae</taxon>
        <taxon>Aleyrodinae</taxon>
        <taxon>Bemisia</taxon>
    </lineage>
</organism>
<dbReference type="AlphaFoldDB" id="A0A9P0F554"/>
<keyword evidence="4" id="KW-1185">Reference proteome</keyword>
<keyword evidence="1" id="KW-0175">Coiled coil</keyword>
<reference evidence="3" key="1">
    <citation type="submission" date="2021-12" db="EMBL/GenBank/DDBJ databases">
        <authorList>
            <person name="King R."/>
        </authorList>
    </citation>
    <scope>NUCLEOTIDE SEQUENCE</scope>
</reference>
<evidence type="ECO:0000313" key="4">
    <source>
        <dbReference type="Proteomes" id="UP001152759"/>
    </source>
</evidence>
<accession>A0A9P0F554</accession>
<feature type="compositionally biased region" description="Basic and acidic residues" evidence="2">
    <location>
        <begin position="155"/>
        <end position="167"/>
    </location>
</feature>
<sequence>MTTQSCFGWSLEPTAVEILDTRGSTFLAKQMHSHPDPNATLSPGLKSAVEEAALSRIAHQKPFNFCGRWAFRERDEDKYSCFEDPWNKRGRVTRRERVPISVRMRGFCREGQERGRLVEHQLEARLCEAPLPRGRLPESSHLSRWRRRRRAPLAPDRRAPLAPDRRAPLAPNRNPTTVRGQDEASRDRIFSGMNQLQAKLVNMSARNGSLILLAWNLNEEFQQLIEKNVESLMEDMKSLHQDLKDLRFANDLLYLLKGDLDHVSLKRWPFMILNENFCENPQQEFNLII</sequence>
<gene>
    <name evidence="3" type="ORF">BEMITA_LOCUS11104</name>
</gene>
<name>A0A9P0F554_BEMTA</name>
<dbReference type="EMBL" id="OU963868">
    <property type="protein sequence ID" value="CAH0392605.1"/>
    <property type="molecule type" value="Genomic_DNA"/>
</dbReference>
<proteinExistence type="predicted"/>
<feature type="region of interest" description="Disordered" evidence="2">
    <location>
        <begin position="138"/>
        <end position="185"/>
    </location>
</feature>
<evidence type="ECO:0000313" key="3">
    <source>
        <dbReference type="EMBL" id="CAH0392605.1"/>
    </source>
</evidence>
<evidence type="ECO:0000256" key="1">
    <source>
        <dbReference type="SAM" id="Coils"/>
    </source>
</evidence>
<feature type="coiled-coil region" evidence="1">
    <location>
        <begin position="222"/>
        <end position="249"/>
    </location>
</feature>
<dbReference type="KEGG" id="btab:109042694"/>
<protein>
    <submittedName>
        <fullName evidence="3">Uncharacterized protein</fullName>
    </submittedName>
</protein>
<evidence type="ECO:0000256" key="2">
    <source>
        <dbReference type="SAM" id="MobiDB-lite"/>
    </source>
</evidence>
<dbReference type="Proteomes" id="UP001152759">
    <property type="component" value="Chromosome 7"/>
</dbReference>